<keyword evidence="10 11" id="KW-0660">Purine salvage</keyword>
<evidence type="ECO:0000313" key="14">
    <source>
        <dbReference type="Proteomes" id="UP000058020"/>
    </source>
</evidence>
<comment type="function">
    <text evidence="2 11">Catalyzes a salvage reaction resulting in the formation of AMP, that is energically less costly than de novo synthesis.</text>
</comment>
<evidence type="ECO:0000313" key="13">
    <source>
        <dbReference type="EMBL" id="ALE52308.1"/>
    </source>
</evidence>
<dbReference type="SUPFAM" id="SSF53271">
    <property type="entry name" value="PRTase-like"/>
    <property type="match status" value="1"/>
</dbReference>
<evidence type="ECO:0000256" key="4">
    <source>
        <dbReference type="ARBA" id="ARBA00004659"/>
    </source>
</evidence>
<dbReference type="RefSeq" id="WP_053951249.1">
    <property type="nucleotide sequence ID" value="NZ_CP010552.1"/>
</dbReference>
<evidence type="ECO:0000256" key="10">
    <source>
        <dbReference type="ARBA" id="ARBA00022726"/>
    </source>
</evidence>
<evidence type="ECO:0000256" key="5">
    <source>
        <dbReference type="ARBA" id="ARBA00008391"/>
    </source>
</evidence>
<dbReference type="HAMAP" id="MF_00004">
    <property type="entry name" value="Aden_phosphoribosyltr"/>
    <property type="match status" value="1"/>
</dbReference>
<evidence type="ECO:0000259" key="12">
    <source>
        <dbReference type="Pfam" id="PF00156"/>
    </source>
</evidence>
<dbReference type="EMBL" id="CP010552">
    <property type="protein sequence ID" value="ALE52308.1"/>
    <property type="molecule type" value="Genomic_DNA"/>
</dbReference>
<dbReference type="InterPro" id="IPR050054">
    <property type="entry name" value="UPRTase/APRTase"/>
</dbReference>
<evidence type="ECO:0000256" key="9">
    <source>
        <dbReference type="ARBA" id="ARBA00022679"/>
    </source>
</evidence>
<dbReference type="GO" id="GO:0006166">
    <property type="term" value="P:purine ribonucleoside salvage"/>
    <property type="evidence" value="ECO:0007669"/>
    <property type="project" value="UniProtKB-UniRule"/>
</dbReference>
<dbReference type="InterPro" id="IPR029057">
    <property type="entry name" value="PRTase-like"/>
</dbReference>
<dbReference type="GO" id="GO:0016208">
    <property type="term" value="F:AMP binding"/>
    <property type="evidence" value="ECO:0007669"/>
    <property type="project" value="TreeGrafter"/>
</dbReference>
<comment type="pathway">
    <text evidence="4 11">Purine metabolism; AMP biosynthesis via salvage pathway; AMP from adenine: step 1/1.</text>
</comment>
<comment type="catalytic activity">
    <reaction evidence="1 11">
        <text>AMP + diphosphate = 5-phospho-alpha-D-ribose 1-diphosphate + adenine</text>
        <dbReference type="Rhea" id="RHEA:16609"/>
        <dbReference type="ChEBI" id="CHEBI:16708"/>
        <dbReference type="ChEBI" id="CHEBI:33019"/>
        <dbReference type="ChEBI" id="CHEBI:58017"/>
        <dbReference type="ChEBI" id="CHEBI:456215"/>
        <dbReference type="EC" id="2.4.2.7"/>
    </reaction>
</comment>
<dbReference type="NCBIfam" id="NF002634">
    <property type="entry name" value="PRK02304.1-3"/>
    <property type="match status" value="1"/>
</dbReference>
<evidence type="ECO:0000256" key="2">
    <source>
        <dbReference type="ARBA" id="ARBA00003968"/>
    </source>
</evidence>
<name>A0A0M4NGU5_9GAMM</name>
<dbReference type="GO" id="GO:0003999">
    <property type="term" value="F:adenine phosphoribosyltransferase activity"/>
    <property type="evidence" value="ECO:0007669"/>
    <property type="project" value="UniProtKB-UniRule"/>
</dbReference>
<dbReference type="GO" id="GO:0006168">
    <property type="term" value="P:adenine salvage"/>
    <property type="evidence" value="ECO:0007669"/>
    <property type="project" value="InterPro"/>
</dbReference>
<dbReference type="AlphaFoldDB" id="A0A0M4NGU5"/>
<evidence type="ECO:0000256" key="11">
    <source>
        <dbReference type="HAMAP-Rule" id="MF_00004"/>
    </source>
</evidence>
<comment type="subunit">
    <text evidence="11">Homodimer.</text>
</comment>
<evidence type="ECO:0000256" key="7">
    <source>
        <dbReference type="ARBA" id="ARBA00022490"/>
    </source>
</evidence>
<evidence type="ECO:0000256" key="3">
    <source>
        <dbReference type="ARBA" id="ARBA00004496"/>
    </source>
</evidence>
<dbReference type="GO" id="GO:0044209">
    <property type="term" value="P:AMP salvage"/>
    <property type="evidence" value="ECO:0007669"/>
    <property type="project" value="UniProtKB-UniRule"/>
</dbReference>
<dbReference type="Pfam" id="PF00156">
    <property type="entry name" value="Pribosyltran"/>
    <property type="match status" value="1"/>
</dbReference>
<accession>A0A0M4NGU5</accession>
<gene>
    <name evidence="11" type="primary">apt</name>
    <name evidence="13" type="ORF">SP60_03150</name>
</gene>
<sequence>MNLTDHIKDIVDFPQKGIVFKDISPLLANPEAFAYVVDNIANKYNTNSIDKIVGLDARGFIFGAAVAYKMGVPFVMVRKPGKLPDQCISVDYQLEYGQNTFEIHENSIHENDNVLIVDDLLATGGSVKAVVQLIEELKAEVIALECVIELSFLNARNSLGIDINAQITYG</sequence>
<dbReference type="GO" id="GO:0005737">
    <property type="term" value="C:cytoplasm"/>
    <property type="evidence" value="ECO:0007669"/>
    <property type="project" value="UniProtKB-SubCell"/>
</dbReference>
<evidence type="ECO:0000256" key="8">
    <source>
        <dbReference type="ARBA" id="ARBA00022676"/>
    </source>
</evidence>
<dbReference type="GO" id="GO:0002055">
    <property type="term" value="F:adenine binding"/>
    <property type="evidence" value="ECO:0007669"/>
    <property type="project" value="TreeGrafter"/>
</dbReference>
<proteinExistence type="inferred from homology"/>
<keyword evidence="7 11" id="KW-0963">Cytoplasm</keyword>
<dbReference type="OrthoDB" id="9803963at2"/>
<dbReference type="EC" id="2.4.2.7" evidence="6 11"/>
<dbReference type="UniPathway" id="UPA00588">
    <property type="reaction ID" value="UER00646"/>
</dbReference>
<evidence type="ECO:0000256" key="6">
    <source>
        <dbReference type="ARBA" id="ARBA00011893"/>
    </source>
</evidence>
<dbReference type="Gene3D" id="3.40.50.2020">
    <property type="match status" value="1"/>
</dbReference>
<dbReference type="PANTHER" id="PTHR32315">
    <property type="entry name" value="ADENINE PHOSPHORIBOSYLTRANSFERASE"/>
    <property type="match status" value="1"/>
</dbReference>
<comment type="subcellular location">
    <subcellularLocation>
        <location evidence="3 11">Cytoplasm</location>
    </subcellularLocation>
</comment>
<reference evidence="13 14" key="1">
    <citation type="journal article" date="2015" name="Genome Announc.">
        <title>Genome Sequence of 'Candidatus Thioglobus autotrophica' Strain EF1, a Chemoautotroph from the SUP05 Clade of Marine Gammaproteobacteria.</title>
        <authorList>
            <person name="Shah V."/>
            <person name="Morris R.M."/>
        </authorList>
    </citation>
    <scope>NUCLEOTIDE SEQUENCE [LARGE SCALE GENOMIC DNA]</scope>
    <source>
        <strain evidence="13 14">EF1</strain>
    </source>
</reference>
<dbReference type="PANTHER" id="PTHR32315:SF3">
    <property type="entry name" value="ADENINE PHOSPHORIBOSYLTRANSFERASE"/>
    <property type="match status" value="1"/>
</dbReference>
<dbReference type="InterPro" id="IPR000836">
    <property type="entry name" value="PRTase_dom"/>
</dbReference>
<organism evidence="13 14">
    <name type="scientific">Candidatus Thioglobus autotrophicus</name>
    <dbReference type="NCBI Taxonomy" id="1705394"/>
    <lineage>
        <taxon>Bacteria</taxon>
        <taxon>Pseudomonadati</taxon>
        <taxon>Pseudomonadota</taxon>
        <taxon>Gammaproteobacteria</taxon>
        <taxon>Candidatus Pseudothioglobaceae</taxon>
        <taxon>Candidatus Thioglobus</taxon>
    </lineage>
</organism>
<dbReference type="STRING" id="1705394.SP60_03150"/>
<dbReference type="NCBIfam" id="TIGR01090">
    <property type="entry name" value="apt"/>
    <property type="match status" value="1"/>
</dbReference>
<dbReference type="FunFam" id="3.40.50.2020:FF:000021">
    <property type="entry name" value="Adenine phosphoribosyltransferase"/>
    <property type="match status" value="1"/>
</dbReference>
<dbReference type="CDD" id="cd06223">
    <property type="entry name" value="PRTases_typeI"/>
    <property type="match status" value="1"/>
</dbReference>
<evidence type="ECO:0000256" key="1">
    <source>
        <dbReference type="ARBA" id="ARBA00000868"/>
    </source>
</evidence>
<feature type="domain" description="Phosphoribosyltransferase" evidence="12">
    <location>
        <begin position="26"/>
        <end position="148"/>
    </location>
</feature>
<keyword evidence="8 11" id="KW-0328">Glycosyltransferase</keyword>
<dbReference type="NCBIfam" id="NF002636">
    <property type="entry name" value="PRK02304.1-5"/>
    <property type="match status" value="1"/>
</dbReference>
<dbReference type="PATRIC" id="fig|1705394.5.peg.639"/>
<dbReference type="InterPro" id="IPR005764">
    <property type="entry name" value="Ade_phspho_trans"/>
</dbReference>
<dbReference type="Proteomes" id="UP000058020">
    <property type="component" value="Chromosome"/>
</dbReference>
<keyword evidence="14" id="KW-1185">Reference proteome</keyword>
<keyword evidence="9 11" id="KW-0808">Transferase</keyword>
<comment type="similarity">
    <text evidence="5 11">Belongs to the purine/pyrimidine phosphoribosyltransferase family.</text>
</comment>
<dbReference type="KEGG" id="tho:SP60_03150"/>
<protein>
    <recommendedName>
        <fullName evidence="6 11">Adenine phosphoribosyltransferase</fullName>
        <shortName evidence="11">APRT</shortName>
        <ecNumber evidence="6 11">2.4.2.7</ecNumber>
    </recommendedName>
</protein>